<dbReference type="Proteomes" id="UP001148662">
    <property type="component" value="Unassembled WGS sequence"/>
</dbReference>
<accession>A0ACC1RPU1</accession>
<evidence type="ECO:0000313" key="1">
    <source>
        <dbReference type="EMBL" id="KAJ3523452.1"/>
    </source>
</evidence>
<keyword evidence="2" id="KW-1185">Reference proteome</keyword>
<dbReference type="EMBL" id="JANHOG010002436">
    <property type="protein sequence ID" value="KAJ3523452.1"/>
    <property type="molecule type" value="Genomic_DNA"/>
</dbReference>
<name>A0ACC1RPU1_9APHY</name>
<organism evidence="1 2">
    <name type="scientific">Phlebia brevispora</name>
    <dbReference type="NCBI Taxonomy" id="194682"/>
    <lineage>
        <taxon>Eukaryota</taxon>
        <taxon>Fungi</taxon>
        <taxon>Dikarya</taxon>
        <taxon>Basidiomycota</taxon>
        <taxon>Agaricomycotina</taxon>
        <taxon>Agaricomycetes</taxon>
        <taxon>Polyporales</taxon>
        <taxon>Meruliaceae</taxon>
        <taxon>Phlebia</taxon>
    </lineage>
</organism>
<proteinExistence type="predicted"/>
<comment type="caution">
    <text evidence="1">The sequence shown here is derived from an EMBL/GenBank/DDBJ whole genome shotgun (WGS) entry which is preliminary data.</text>
</comment>
<reference evidence="1" key="1">
    <citation type="submission" date="2022-07" db="EMBL/GenBank/DDBJ databases">
        <title>Genome Sequence of Phlebia brevispora.</title>
        <authorList>
            <person name="Buettner E."/>
        </authorList>
    </citation>
    <scope>NUCLEOTIDE SEQUENCE</scope>
    <source>
        <strain evidence="1">MPL23</strain>
    </source>
</reference>
<gene>
    <name evidence="1" type="ORF">NM688_g8728</name>
</gene>
<evidence type="ECO:0000313" key="2">
    <source>
        <dbReference type="Proteomes" id="UP001148662"/>
    </source>
</evidence>
<protein>
    <submittedName>
        <fullName evidence="1">Uncharacterized protein</fullName>
    </submittedName>
</protein>
<sequence length="297" mass="32197">MSTQFLACICGAAKGLESIQVVTHLAPSSVQSDITSNLSKQLHTAMQVALSRWRIHISAYPKALPHHPSSPSYTIDNAAHAVFVGGGITSSLGGIIVLEPIAGVRITAGTGIVQRRHARWCLLKPGLVNPSVFPAACLVTERNLEPATSLRVTTCATSSSARLSSAIHLAHVKMGYNAARTLNFFTACTQRLTVDTPQALSIPMKNERLPEFLAVFCARNVNDAKTVQKVAARHAGRSTCKGMLRVAQSVSSVEPYAVTQLLHLQRHAREHVRKPEEGQLRRQCVYGQPCICSRRSH</sequence>